<keyword evidence="2" id="KW-1185">Reference proteome</keyword>
<dbReference type="EMBL" id="CM042058">
    <property type="protein sequence ID" value="KAI3685295.1"/>
    <property type="molecule type" value="Genomic_DNA"/>
</dbReference>
<evidence type="ECO:0000313" key="2">
    <source>
        <dbReference type="Proteomes" id="UP001055879"/>
    </source>
</evidence>
<reference evidence="2" key="1">
    <citation type="journal article" date="2022" name="Mol. Ecol. Resour.">
        <title>The genomes of chicory, endive, great burdock and yacon provide insights into Asteraceae palaeo-polyploidization history and plant inulin production.</title>
        <authorList>
            <person name="Fan W."/>
            <person name="Wang S."/>
            <person name="Wang H."/>
            <person name="Wang A."/>
            <person name="Jiang F."/>
            <person name="Liu H."/>
            <person name="Zhao H."/>
            <person name="Xu D."/>
            <person name="Zhang Y."/>
        </authorList>
    </citation>
    <scope>NUCLEOTIDE SEQUENCE [LARGE SCALE GENOMIC DNA]</scope>
    <source>
        <strain evidence="2">cv. Niubang</strain>
    </source>
</reference>
<name>A0ACB8YII0_ARCLA</name>
<reference evidence="1 2" key="2">
    <citation type="journal article" date="2022" name="Mol. Ecol. Resour.">
        <title>The genomes of chicory, endive, great burdock and yacon provide insights into Asteraceae paleo-polyploidization history and plant inulin production.</title>
        <authorList>
            <person name="Fan W."/>
            <person name="Wang S."/>
            <person name="Wang H."/>
            <person name="Wang A."/>
            <person name="Jiang F."/>
            <person name="Liu H."/>
            <person name="Zhao H."/>
            <person name="Xu D."/>
            <person name="Zhang Y."/>
        </authorList>
    </citation>
    <scope>NUCLEOTIDE SEQUENCE [LARGE SCALE GENOMIC DNA]</scope>
    <source>
        <strain evidence="2">cv. Niubang</strain>
    </source>
</reference>
<dbReference type="Proteomes" id="UP001055879">
    <property type="component" value="Linkage Group LG12"/>
</dbReference>
<protein>
    <submittedName>
        <fullName evidence="1">Uncharacterized protein</fullName>
    </submittedName>
</protein>
<organism evidence="1 2">
    <name type="scientific">Arctium lappa</name>
    <name type="common">Greater burdock</name>
    <name type="synonym">Lappa major</name>
    <dbReference type="NCBI Taxonomy" id="4217"/>
    <lineage>
        <taxon>Eukaryota</taxon>
        <taxon>Viridiplantae</taxon>
        <taxon>Streptophyta</taxon>
        <taxon>Embryophyta</taxon>
        <taxon>Tracheophyta</taxon>
        <taxon>Spermatophyta</taxon>
        <taxon>Magnoliopsida</taxon>
        <taxon>eudicotyledons</taxon>
        <taxon>Gunneridae</taxon>
        <taxon>Pentapetalae</taxon>
        <taxon>asterids</taxon>
        <taxon>campanulids</taxon>
        <taxon>Asterales</taxon>
        <taxon>Asteraceae</taxon>
        <taxon>Carduoideae</taxon>
        <taxon>Cardueae</taxon>
        <taxon>Arctiinae</taxon>
        <taxon>Arctium</taxon>
    </lineage>
</organism>
<sequence length="700" mass="77603">MKLSQLLLLLQILMVGFVNAIQYKRKLCPHKCGNVDIPYPFGTEETCYLDKSYRIECNSTTQIPHLSTDYYLAGMEVMTSYVQVLEIKLDGFLRVALPIAYSCYSKQGMLISGSPTALNTTRFPFSSTLNRFTGVGCDVEARIMLAEQQVVLSCELDCERSKVRNGSCLGHGCCQIAPIPEGVTSAAIVVVATENHTKIWDYYGKCGYGFIVEKHKYNFNTADLGTMSKNMSFPVVLDWSVGDTECKEAQKDNVTYRCQENSVCYNAKGSLSGYRCKCSDGYRGNPYLKNGCEDINECESAKLNDCLPGQCNNTDGSYTCVCSKGFQGDAKIGGECIPLQKSEEKAVIAGIGEGVAGAAVAMIFVYWGAKRRIRIKSRKDFFKKNGGIMLQEMLFTCEDPINKGKIFTEEELKKATDNFNNSKVIGQGGYGTVYIGTLANKTLVAIKKSKMIDQSQIKQFVNEVIILSQINHPNIVKLLGCCLETHVPLLVYEYITNNTLCHHIQSHATLTLEKRLKIAAETAEALDYMHSTTQIIHRDVKPSNILLDDELTAKISDFGISRSVPLGQTHLSTSVKGTVGYMDPEYFHTCKLTEKSDVYSFGVVLMELLTGTEIQSLEIPLTSYKGAAAYLTSLLTCDALVQVLDDQIKKDEYAEVVKCVAKIAINCLDLEGKTRPTMSNVKQELEQLRCVLFSIDAERI</sequence>
<evidence type="ECO:0000313" key="1">
    <source>
        <dbReference type="EMBL" id="KAI3685295.1"/>
    </source>
</evidence>
<gene>
    <name evidence="1" type="ORF">L6452_34536</name>
</gene>
<accession>A0ACB8YII0</accession>
<proteinExistence type="predicted"/>
<comment type="caution">
    <text evidence="1">The sequence shown here is derived from an EMBL/GenBank/DDBJ whole genome shotgun (WGS) entry which is preliminary data.</text>
</comment>